<feature type="domain" description="IPT/TIG" evidence="3">
    <location>
        <begin position="417"/>
        <end position="507"/>
    </location>
</feature>
<evidence type="ECO:0000259" key="3">
    <source>
        <dbReference type="SMART" id="SM00429"/>
    </source>
</evidence>
<keyword evidence="1 2" id="KW-0732">Signal</keyword>
<gene>
    <name evidence="4" type="ORF">Aiant_60280</name>
</gene>
<protein>
    <recommendedName>
        <fullName evidence="3">IPT/TIG domain-containing protein</fullName>
    </recommendedName>
</protein>
<dbReference type="Gene3D" id="2.60.40.10">
    <property type="entry name" value="Immunoglobulins"/>
    <property type="match status" value="3"/>
</dbReference>
<dbReference type="InterPro" id="IPR014756">
    <property type="entry name" value="Ig_E-set"/>
</dbReference>
<dbReference type="InterPro" id="IPR052387">
    <property type="entry name" value="Fibrocystin"/>
</dbReference>
<dbReference type="PANTHER" id="PTHR46769">
    <property type="entry name" value="POLYCYSTIC KIDNEY AND HEPATIC DISEASE 1 (AUTOSOMAL RECESSIVE)-LIKE 1"/>
    <property type="match status" value="1"/>
</dbReference>
<sequence length="510" mass="50310">MPMGFFAMAKTNRARRATALTATALAVVSSVATSVAQPTVALAAVGSRVAAAAVPVVTVASPATGDAAGGTAVSIAGAGFKSINPANLNSVLFGTTPADRIVILSDTRLVAVSPPGTGNVVIKVVNPDGPSTGTSAKFGYRMRLVADFADTPAKASGGTEITAEVSGGSMGASASAFAALKVTAKVGGVAASRVTWVDASHIKITTPATTKALPATVQLFQDGYAGPESTGTVAYYPTVASVSAGSLAAEGGASIEIKGTGFLAVDPDDPAAVTIGGVPVTSFDVDSATLIYAEAPAGEVGTVSKVQVTTPGGTTPEAEAPAVAYRGPMAVDTSGDQFVRASGGIHVFAVTGGTLGDTARDFAAAKIAVRLGATKLTPTYVDATHLKVTLPAMTTETADLVVLQDTLVGPKVTLPVAPVVLSLSAVTSPLAGGGTVQIKVAGAGSGAATDFTFGDNPADCRTTGSGTGLTYVCTVPEAAQAGPTWVRFTSGTGTASRFTGTAAFSYTDLD</sequence>
<feature type="domain" description="IPT/TIG" evidence="3">
    <location>
        <begin position="54"/>
        <end position="141"/>
    </location>
</feature>
<keyword evidence="5" id="KW-1185">Reference proteome</keyword>
<evidence type="ECO:0000313" key="5">
    <source>
        <dbReference type="Proteomes" id="UP000676967"/>
    </source>
</evidence>
<dbReference type="PANTHER" id="PTHR46769:SF2">
    <property type="entry name" value="FIBROCYSTIN-L ISOFORM 2 PRECURSOR-RELATED"/>
    <property type="match status" value="1"/>
</dbReference>
<dbReference type="InterPro" id="IPR013783">
    <property type="entry name" value="Ig-like_fold"/>
</dbReference>
<proteinExistence type="predicted"/>
<feature type="chain" id="PRO_5045357487" description="IPT/TIG domain-containing protein" evidence="2">
    <location>
        <begin position="44"/>
        <end position="510"/>
    </location>
</feature>
<dbReference type="EMBL" id="AP023356">
    <property type="protein sequence ID" value="BCJ45371.1"/>
    <property type="molecule type" value="Genomic_DNA"/>
</dbReference>
<accession>A0ABM7M1H0</accession>
<dbReference type="SMART" id="SM00429">
    <property type="entry name" value="IPT"/>
    <property type="match status" value="2"/>
</dbReference>
<organism evidence="4 5">
    <name type="scientific">Actinoplanes ianthinogenes</name>
    <dbReference type="NCBI Taxonomy" id="122358"/>
    <lineage>
        <taxon>Bacteria</taxon>
        <taxon>Bacillati</taxon>
        <taxon>Actinomycetota</taxon>
        <taxon>Actinomycetes</taxon>
        <taxon>Micromonosporales</taxon>
        <taxon>Micromonosporaceae</taxon>
        <taxon>Actinoplanes</taxon>
    </lineage>
</organism>
<dbReference type="Pfam" id="PF01833">
    <property type="entry name" value="TIG"/>
    <property type="match status" value="2"/>
</dbReference>
<feature type="signal peptide" evidence="2">
    <location>
        <begin position="1"/>
        <end position="43"/>
    </location>
</feature>
<name>A0ABM7M1H0_9ACTN</name>
<dbReference type="InterPro" id="IPR002909">
    <property type="entry name" value="IPT_dom"/>
</dbReference>
<evidence type="ECO:0000256" key="2">
    <source>
        <dbReference type="SAM" id="SignalP"/>
    </source>
</evidence>
<dbReference type="Proteomes" id="UP000676967">
    <property type="component" value="Chromosome"/>
</dbReference>
<evidence type="ECO:0000256" key="1">
    <source>
        <dbReference type="ARBA" id="ARBA00022729"/>
    </source>
</evidence>
<dbReference type="SUPFAM" id="SSF81296">
    <property type="entry name" value="E set domains"/>
    <property type="match status" value="2"/>
</dbReference>
<reference evidence="4 5" key="1">
    <citation type="submission" date="2020-08" db="EMBL/GenBank/DDBJ databases">
        <title>Whole genome shotgun sequence of Actinoplanes ianthinogenes NBRC 13996.</title>
        <authorList>
            <person name="Komaki H."/>
            <person name="Tamura T."/>
        </authorList>
    </citation>
    <scope>NUCLEOTIDE SEQUENCE [LARGE SCALE GENOMIC DNA]</scope>
    <source>
        <strain evidence="4 5">NBRC 13996</strain>
    </source>
</reference>
<evidence type="ECO:0000313" key="4">
    <source>
        <dbReference type="EMBL" id="BCJ45371.1"/>
    </source>
</evidence>
<dbReference type="CDD" id="cd00102">
    <property type="entry name" value="IPT"/>
    <property type="match status" value="2"/>
</dbReference>